<evidence type="ECO:0000256" key="1">
    <source>
        <dbReference type="ARBA" id="ARBA00022741"/>
    </source>
</evidence>
<dbReference type="PATRIC" id="fig|649755.3.peg.81"/>
<evidence type="ECO:0000259" key="8">
    <source>
        <dbReference type="PROSITE" id="PS51194"/>
    </source>
</evidence>
<keyword evidence="3 9" id="KW-0347">Helicase</keyword>
<keyword evidence="1" id="KW-0547">Nucleotide-binding</keyword>
<dbReference type="SUPFAM" id="SSF52540">
    <property type="entry name" value="P-loop containing nucleoside triphosphate hydrolases"/>
    <property type="match status" value="1"/>
</dbReference>
<dbReference type="HOGENOM" id="CLU_003041_1_3_9"/>
<evidence type="ECO:0000313" key="10">
    <source>
        <dbReference type="Proteomes" id="UP000016658"/>
    </source>
</evidence>
<dbReference type="InterPro" id="IPR014001">
    <property type="entry name" value="Helicase_ATP-bd"/>
</dbReference>
<organism evidence="9 10">
    <name type="scientific">Faecalitalea cylindroides ATCC 27803</name>
    <dbReference type="NCBI Taxonomy" id="649755"/>
    <lineage>
        <taxon>Bacteria</taxon>
        <taxon>Bacillati</taxon>
        <taxon>Bacillota</taxon>
        <taxon>Erysipelotrichia</taxon>
        <taxon>Erysipelotrichales</taxon>
        <taxon>Erysipelotrichaceae</taxon>
        <taxon>Faecalitalea</taxon>
    </lineage>
</organism>
<dbReference type="PROSITE" id="PS51194">
    <property type="entry name" value="HELICASE_CTER"/>
    <property type="match status" value="1"/>
</dbReference>
<evidence type="ECO:0000313" key="9">
    <source>
        <dbReference type="EMBL" id="ERK47484.1"/>
    </source>
</evidence>
<dbReference type="SMART" id="SM00490">
    <property type="entry name" value="HELICc"/>
    <property type="match status" value="1"/>
</dbReference>
<feature type="compositionally biased region" description="Basic residues" evidence="6">
    <location>
        <begin position="427"/>
        <end position="438"/>
    </location>
</feature>
<dbReference type="AlphaFoldDB" id="U2PUQ6"/>
<proteinExistence type="inferred from homology"/>
<name>U2PUQ6_9FIRM</name>
<comment type="similarity">
    <text evidence="5">Belongs to the DEAD box helicase family.</text>
</comment>
<dbReference type="PANTHER" id="PTHR47959:SF1">
    <property type="entry name" value="ATP-DEPENDENT RNA HELICASE DBPA"/>
    <property type="match status" value="1"/>
</dbReference>
<evidence type="ECO:0000259" key="7">
    <source>
        <dbReference type="PROSITE" id="PS51192"/>
    </source>
</evidence>
<comment type="caution">
    <text evidence="9">The sequence shown here is derived from an EMBL/GenBank/DDBJ whole genome shotgun (WGS) entry which is preliminary data.</text>
</comment>
<dbReference type="Gene3D" id="3.40.50.300">
    <property type="entry name" value="P-loop containing nucleotide triphosphate hydrolases"/>
    <property type="match status" value="2"/>
</dbReference>
<keyword evidence="2" id="KW-0378">Hydrolase</keyword>
<protein>
    <submittedName>
        <fullName evidence="9">Putative DEAD-box ATP-dependent RNA helicase CshB</fullName>
    </submittedName>
</protein>
<feature type="domain" description="Helicase ATP-binding" evidence="7">
    <location>
        <begin position="61"/>
        <end position="229"/>
    </location>
</feature>
<dbReference type="Pfam" id="PF00271">
    <property type="entry name" value="Helicase_C"/>
    <property type="match status" value="1"/>
</dbReference>
<keyword evidence="4" id="KW-0067">ATP-binding</keyword>
<dbReference type="InterPro" id="IPR001650">
    <property type="entry name" value="Helicase_C-like"/>
</dbReference>
<dbReference type="GO" id="GO:0016787">
    <property type="term" value="F:hydrolase activity"/>
    <property type="evidence" value="ECO:0007669"/>
    <property type="project" value="UniProtKB-KW"/>
</dbReference>
<dbReference type="GO" id="GO:0003676">
    <property type="term" value="F:nucleic acid binding"/>
    <property type="evidence" value="ECO:0007669"/>
    <property type="project" value="InterPro"/>
</dbReference>
<dbReference type="Pfam" id="PF00270">
    <property type="entry name" value="DEAD"/>
    <property type="match status" value="1"/>
</dbReference>
<gene>
    <name evidence="9" type="ORF">HMPREF0367_00088</name>
</gene>
<evidence type="ECO:0000256" key="5">
    <source>
        <dbReference type="ARBA" id="ARBA00038437"/>
    </source>
</evidence>
<dbReference type="GO" id="GO:0003724">
    <property type="term" value="F:RNA helicase activity"/>
    <property type="evidence" value="ECO:0007669"/>
    <property type="project" value="TreeGrafter"/>
</dbReference>
<dbReference type="CDD" id="cd00268">
    <property type="entry name" value="DEADc"/>
    <property type="match status" value="1"/>
</dbReference>
<accession>U2PUQ6</accession>
<dbReference type="GO" id="GO:0005829">
    <property type="term" value="C:cytosol"/>
    <property type="evidence" value="ECO:0007669"/>
    <property type="project" value="TreeGrafter"/>
</dbReference>
<dbReference type="CDD" id="cd18787">
    <property type="entry name" value="SF2_C_DEAD"/>
    <property type="match status" value="1"/>
</dbReference>
<dbReference type="GO" id="GO:0005524">
    <property type="term" value="F:ATP binding"/>
    <property type="evidence" value="ECO:0007669"/>
    <property type="project" value="UniProtKB-KW"/>
</dbReference>
<dbReference type="PANTHER" id="PTHR47959">
    <property type="entry name" value="ATP-DEPENDENT RNA HELICASE RHLE-RELATED"/>
    <property type="match status" value="1"/>
</dbReference>
<feature type="region of interest" description="Disordered" evidence="6">
    <location>
        <begin position="427"/>
        <end position="476"/>
    </location>
</feature>
<feature type="domain" description="Helicase C-terminal" evidence="8">
    <location>
        <begin position="256"/>
        <end position="410"/>
    </location>
</feature>
<feature type="compositionally biased region" description="Basic and acidic residues" evidence="6">
    <location>
        <begin position="454"/>
        <end position="476"/>
    </location>
</feature>
<dbReference type="InterPro" id="IPR044742">
    <property type="entry name" value="DEAD/DEAH_RhlB"/>
</dbReference>
<dbReference type="InterPro" id="IPR027417">
    <property type="entry name" value="P-loop_NTPase"/>
</dbReference>
<evidence type="ECO:0000256" key="4">
    <source>
        <dbReference type="ARBA" id="ARBA00022840"/>
    </source>
</evidence>
<reference evidence="9 10" key="1">
    <citation type="submission" date="2013-06" db="EMBL/GenBank/DDBJ databases">
        <authorList>
            <person name="Weinstock G."/>
            <person name="Sodergren E."/>
            <person name="Lobos E.A."/>
            <person name="Fulton L."/>
            <person name="Fulton R."/>
            <person name="Courtney L."/>
            <person name="Fronick C."/>
            <person name="O'Laughlin M."/>
            <person name="Godfrey J."/>
            <person name="Wilson R.M."/>
            <person name="Miner T."/>
            <person name="Farmer C."/>
            <person name="Delehaunty K."/>
            <person name="Cordes M."/>
            <person name="Minx P."/>
            <person name="Tomlinson C."/>
            <person name="Chen J."/>
            <person name="Wollam A."/>
            <person name="Pepin K.H."/>
            <person name="Bhonagiri V."/>
            <person name="Zhang X."/>
            <person name="Warren W."/>
            <person name="Mitreva M."/>
            <person name="Mardis E.R."/>
            <person name="Wilson R.K."/>
        </authorList>
    </citation>
    <scope>NUCLEOTIDE SEQUENCE [LARGE SCALE GENOMIC DNA]</scope>
    <source>
        <strain evidence="9 10">ATCC 27803</strain>
    </source>
</reference>
<dbReference type="InterPro" id="IPR011545">
    <property type="entry name" value="DEAD/DEAH_box_helicase_dom"/>
</dbReference>
<dbReference type="PROSITE" id="PS51192">
    <property type="entry name" value="HELICASE_ATP_BIND_1"/>
    <property type="match status" value="1"/>
</dbReference>
<sequence length="476" mass="55433">MRIYFNNFKCFHVNIIYEFVSLVNEFGLWDNKKGGVMMERIQEIMKLEHFKKLTPIQEKVVNRKNKHRDLIGISSTGSGKSHAFFMAIFEQLDFEKNEVQAVISAPTRELAFQLHERCKKIAAYFNVRTKLVTGGMQKTSGSKHVPQIVIGTPGRMKDLFLKDKTLRLDTAKIVVVDEADMTLEFGFLEDIDRILSKMDKKVQMMVFSATIPEGLQPFLRKYLYDPELIQIDTNDEFQSDVTHFLVPCKHKTYEQKILDVLPVIQPYVCLIFANTTEQASSMANTLRENGYDLVELHSGLESRERMQAIKMIQSQKKKYIVASDIASRGIDIEGITHVISCGFPKDLKFYIHRAGRTGRAKRDGQCIALYRPEDKRAIDTLTKDGIVFEHKDVKNNEWIDLKPLEHKAVKKKDPLKEDIEKIVKKKNKKVKPNYKKKQKQEIERLHRKQRRAMIKKDIQRQKKERAMEKQRAKREG</sequence>
<dbReference type="Proteomes" id="UP000016658">
    <property type="component" value="Unassembled WGS sequence"/>
</dbReference>
<dbReference type="InterPro" id="IPR050079">
    <property type="entry name" value="DEAD_box_RNA_helicase"/>
</dbReference>
<dbReference type="SMART" id="SM00487">
    <property type="entry name" value="DEXDc"/>
    <property type="match status" value="1"/>
</dbReference>
<dbReference type="EMBL" id="AWVI01000004">
    <property type="protein sequence ID" value="ERK47484.1"/>
    <property type="molecule type" value="Genomic_DNA"/>
</dbReference>
<evidence type="ECO:0000256" key="2">
    <source>
        <dbReference type="ARBA" id="ARBA00022801"/>
    </source>
</evidence>
<evidence type="ECO:0000256" key="3">
    <source>
        <dbReference type="ARBA" id="ARBA00022806"/>
    </source>
</evidence>
<evidence type="ECO:0000256" key="6">
    <source>
        <dbReference type="SAM" id="MobiDB-lite"/>
    </source>
</evidence>